<dbReference type="GO" id="GO:0003677">
    <property type="term" value="F:DNA binding"/>
    <property type="evidence" value="ECO:0007669"/>
    <property type="project" value="UniProtKB-KW"/>
</dbReference>
<dbReference type="SUPFAM" id="SSF88946">
    <property type="entry name" value="Sigma2 domain of RNA polymerase sigma factors"/>
    <property type="match status" value="1"/>
</dbReference>
<dbReference type="InterPro" id="IPR039425">
    <property type="entry name" value="RNA_pol_sigma-70-like"/>
</dbReference>
<dbReference type="Gene3D" id="1.10.1740.10">
    <property type="match status" value="1"/>
</dbReference>
<dbReference type="InterPro" id="IPR013325">
    <property type="entry name" value="RNA_pol_sigma_r2"/>
</dbReference>
<dbReference type="NCBIfam" id="TIGR02937">
    <property type="entry name" value="sigma70-ECF"/>
    <property type="match status" value="1"/>
</dbReference>
<keyword evidence="7" id="KW-1185">Reference proteome</keyword>
<dbReference type="Proteomes" id="UP000346198">
    <property type="component" value="Unassembled WGS sequence"/>
</dbReference>
<evidence type="ECO:0000259" key="5">
    <source>
        <dbReference type="Pfam" id="PF04542"/>
    </source>
</evidence>
<evidence type="ECO:0000256" key="2">
    <source>
        <dbReference type="ARBA" id="ARBA00023082"/>
    </source>
</evidence>
<keyword evidence="4" id="KW-0804">Transcription</keyword>
<dbReference type="AlphaFoldDB" id="A0A6C2UHG4"/>
<keyword evidence="2" id="KW-0731">Sigma factor</keyword>
<dbReference type="PANTHER" id="PTHR43133:SF8">
    <property type="entry name" value="RNA POLYMERASE SIGMA FACTOR HI_1459-RELATED"/>
    <property type="match status" value="1"/>
</dbReference>
<evidence type="ECO:0000256" key="3">
    <source>
        <dbReference type="ARBA" id="ARBA00023125"/>
    </source>
</evidence>
<sequence length="190" mass="21990">MTLLQKMQKQYDEKAWQEFVDSYSGYIYTIINSMNIGSADADDLRQQIFIKLWKKIPDLDLNKISSFRSYLTVVVRNCVKDFWRKSQRDANRSDKLVQSDSELVDTVSLPDIDDVIEREWHNYIAALAFKNIAEYLSADATRLFNETLKGRDIKEVASEMGLPLSTAYRLKSRVKESLIAEVEALNDYLG</sequence>
<dbReference type="PANTHER" id="PTHR43133">
    <property type="entry name" value="RNA POLYMERASE ECF-TYPE SIGMA FACTO"/>
    <property type="match status" value="1"/>
</dbReference>
<evidence type="ECO:0000313" key="7">
    <source>
        <dbReference type="Proteomes" id="UP000346198"/>
    </source>
</evidence>
<dbReference type="EMBL" id="CAAHFH010000001">
    <property type="protein sequence ID" value="VGO19630.1"/>
    <property type="molecule type" value="Genomic_DNA"/>
</dbReference>
<reference evidence="6 7" key="1">
    <citation type="submission" date="2019-04" db="EMBL/GenBank/DDBJ databases">
        <authorList>
            <person name="Van Vliet M D."/>
        </authorList>
    </citation>
    <scope>NUCLEOTIDE SEQUENCE [LARGE SCALE GENOMIC DNA]</scope>
    <source>
        <strain evidence="6 7">F21</strain>
    </source>
</reference>
<evidence type="ECO:0000256" key="4">
    <source>
        <dbReference type="ARBA" id="ARBA00023163"/>
    </source>
</evidence>
<keyword evidence="3" id="KW-0238">DNA-binding</keyword>
<evidence type="ECO:0000313" key="6">
    <source>
        <dbReference type="EMBL" id="VGO19630.1"/>
    </source>
</evidence>
<accession>A0A6C2UHG4</accession>
<dbReference type="GO" id="GO:0006352">
    <property type="term" value="P:DNA-templated transcription initiation"/>
    <property type="evidence" value="ECO:0007669"/>
    <property type="project" value="InterPro"/>
</dbReference>
<dbReference type="InterPro" id="IPR007627">
    <property type="entry name" value="RNA_pol_sigma70_r2"/>
</dbReference>
<gene>
    <name evidence="6" type="ORF">SCARR_01689</name>
</gene>
<dbReference type="Pfam" id="PF04542">
    <property type="entry name" value="Sigma70_r2"/>
    <property type="match status" value="1"/>
</dbReference>
<proteinExistence type="predicted"/>
<protein>
    <recommendedName>
        <fullName evidence="5">RNA polymerase sigma-70 region 2 domain-containing protein</fullName>
    </recommendedName>
</protein>
<evidence type="ECO:0000256" key="1">
    <source>
        <dbReference type="ARBA" id="ARBA00023015"/>
    </source>
</evidence>
<dbReference type="InterPro" id="IPR014284">
    <property type="entry name" value="RNA_pol_sigma-70_dom"/>
</dbReference>
<feature type="domain" description="RNA polymerase sigma-70 region 2" evidence="5">
    <location>
        <begin position="20"/>
        <end position="88"/>
    </location>
</feature>
<organism evidence="6 7">
    <name type="scientific">Pontiella sulfatireligans</name>
    <dbReference type="NCBI Taxonomy" id="2750658"/>
    <lineage>
        <taxon>Bacteria</taxon>
        <taxon>Pseudomonadati</taxon>
        <taxon>Kiritimatiellota</taxon>
        <taxon>Kiritimatiellia</taxon>
        <taxon>Kiritimatiellales</taxon>
        <taxon>Pontiellaceae</taxon>
        <taxon>Pontiella</taxon>
    </lineage>
</organism>
<keyword evidence="1" id="KW-0805">Transcription regulation</keyword>
<dbReference type="GO" id="GO:0016987">
    <property type="term" value="F:sigma factor activity"/>
    <property type="evidence" value="ECO:0007669"/>
    <property type="project" value="UniProtKB-KW"/>
</dbReference>
<name>A0A6C2UHG4_9BACT</name>